<dbReference type="GO" id="GO:0046474">
    <property type="term" value="P:glycerophospholipid biosynthetic process"/>
    <property type="evidence" value="ECO:0007669"/>
    <property type="project" value="TreeGrafter"/>
</dbReference>
<dbReference type="GO" id="GO:0016020">
    <property type="term" value="C:membrane"/>
    <property type="evidence" value="ECO:0007669"/>
    <property type="project" value="UniProtKB-SubCell"/>
</dbReference>
<evidence type="ECO:0000256" key="4">
    <source>
        <dbReference type="ARBA" id="ARBA00022679"/>
    </source>
</evidence>
<dbReference type="PANTHER" id="PTHR14269:SF62">
    <property type="entry name" value="CDP-DIACYLGLYCEROL--GLYCEROL-3-PHOSPHATE 3-PHOSPHATIDYLTRANSFERASE 1, CHLOROPLASTIC"/>
    <property type="match status" value="1"/>
</dbReference>
<evidence type="ECO:0000256" key="9">
    <source>
        <dbReference type="ARBA" id="ARBA00023209"/>
    </source>
</evidence>
<dbReference type="InterPro" id="IPR000462">
    <property type="entry name" value="CDP-OH_P_trans"/>
</dbReference>
<feature type="transmembrane region" description="Helical" evidence="11">
    <location>
        <begin position="135"/>
        <end position="154"/>
    </location>
</feature>
<feature type="transmembrane region" description="Helical" evidence="11">
    <location>
        <begin position="75"/>
        <end position="100"/>
    </location>
</feature>
<dbReference type="PROSITE" id="PS00379">
    <property type="entry name" value="CDP_ALCOHOL_P_TRANSF"/>
    <property type="match status" value="1"/>
</dbReference>
<dbReference type="GO" id="GO:0008444">
    <property type="term" value="F:CDP-diacylglycerol-glycerol-3-phosphate 3-phosphatidyltransferase activity"/>
    <property type="evidence" value="ECO:0007669"/>
    <property type="project" value="InterPro"/>
</dbReference>
<gene>
    <name evidence="12" type="ORF">METZ01_LOCUS102505</name>
</gene>
<accession>A0A381WBH7</accession>
<keyword evidence="4" id="KW-0808">Transferase</keyword>
<comment type="similarity">
    <text evidence="2">Belongs to the CDP-alcohol phosphatidyltransferase class-I family.</text>
</comment>
<dbReference type="InterPro" id="IPR050324">
    <property type="entry name" value="CDP-alcohol_PTase-I"/>
</dbReference>
<evidence type="ECO:0008006" key="13">
    <source>
        <dbReference type="Google" id="ProtNLM"/>
    </source>
</evidence>
<keyword evidence="10" id="KW-1208">Phospholipid metabolism</keyword>
<dbReference type="AlphaFoldDB" id="A0A381WBH7"/>
<keyword evidence="3" id="KW-0444">Lipid biosynthesis</keyword>
<protein>
    <recommendedName>
        <fullName evidence="13">CDP-diacylglycerol--glycerol-3-phosphate 3-phosphatidyltransferase</fullName>
    </recommendedName>
</protein>
<evidence type="ECO:0000256" key="11">
    <source>
        <dbReference type="SAM" id="Phobius"/>
    </source>
</evidence>
<dbReference type="Gene3D" id="1.20.120.1760">
    <property type="match status" value="1"/>
</dbReference>
<dbReference type="PIRSF" id="PIRSF000847">
    <property type="entry name" value="Phos_ph_gly_syn"/>
    <property type="match status" value="1"/>
</dbReference>
<reference evidence="12" key="1">
    <citation type="submission" date="2018-05" db="EMBL/GenBank/DDBJ databases">
        <authorList>
            <person name="Lanie J.A."/>
            <person name="Ng W.-L."/>
            <person name="Kazmierczak K.M."/>
            <person name="Andrzejewski T.M."/>
            <person name="Davidsen T.M."/>
            <person name="Wayne K.J."/>
            <person name="Tettelin H."/>
            <person name="Glass J.I."/>
            <person name="Rusch D."/>
            <person name="Podicherti R."/>
            <person name="Tsui H.-C.T."/>
            <person name="Winkler M.E."/>
        </authorList>
    </citation>
    <scope>NUCLEOTIDE SEQUENCE</scope>
</reference>
<evidence type="ECO:0000256" key="10">
    <source>
        <dbReference type="ARBA" id="ARBA00023264"/>
    </source>
</evidence>
<feature type="transmembrane region" description="Helical" evidence="11">
    <location>
        <begin position="35"/>
        <end position="55"/>
    </location>
</feature>
<feature type="non-terminal residue" evidence="12">
    <location>
        <position position="1"/>
    </location>
</feature>
<name>A0A381WBH7_9ZZZZ</name>
<dbReference type="InterPro" id="IPR043130">
    <property type="entry name" value="CDP-OH_PTrfase_TM_dom"/>
</dbReference>
<proteinExistence type="inferred from homology"/>
<sequence>SDITLTFPNILTLFRILLTPVFILCLFWEHPWGHPMALVIFIIASITDAYDGYYARKYDQVTPEGKFLDPLADKILVSSAFISFALMGIIEFWMVGLIIFRDLFVTGLRMTMERKGLSLVTSTIAKAKTAIQMGIISFILAVLGLKGLSLAWAMPMLDIIREYRMVYNLTLGVTLFTLITGITYLYSNRNVIQNFLEKE</sequence>
<dbReference type="NCBIfam" id="TIGR00560">
    <property type="entry name" value="pgsA"/>
    <property type="match status" value="1"/>
</dbReference>
<keyword evidence="5 11" id="KW-0812">Transmembrane</keyword>
<evidence type="ECO:0000313" key="12">
    <source>
        <dbReference type="EMBL" id="SVA49651.1"/>
    </source>
</evidence>
<dbReference type="PANTHER" id="PTHR14269">
    <property type="entry name" value="CDP-DIACYLGLYCEROL--GLYCEROL-3-PHOSPHATE 3-PHOSPHATIDYLTRANSFERASE-RELATED"/>
    <property type="match status" value="1"/>
</dbReference>
<dbReference type="InterPro" id="IPR004570">
    <property type="entry name" value="Phosphatidylglycerol_P_synth"/>
</dbReference>
<evidence type="ECO:0000256" key="1">
    <source>
        <dbReference type="ARBA" id="ARBA00004141"/>
    </source>
</evidence>
<feature type="transmembrane region" description="Helical" evidence="11">
    <location>
        <begin position="166"/>
        <end position="186"/>
    </location>
</feature>
<keyword evidence="6 11" id="KW-1133">Transmembrane helix</keyword>
<keyword evidence="8 11" id="KW-0472">Membrane</keyword>
<evidence type="ECO:0000256" key="8">
    <source>
        <dbReference type="ARBA" id="ARBA00023136"/>
    </source>
</evidence>
<evidence type="ECO:0000256" key="7">
    <source>
        <dbReference type="ARBA" id="ARBA00023098"/>
    </source>
</evidence>
<dbReference type="InterPro" id="IPR048254">
    <property type="entry name" value="CDP_ALCOHOL_P_TRANSF_CS"/>
</dbReference>
<organism evidence="12">
    <name type="scientific">marine metagenome</name>
    <dbReference type="NCBI Taxonomy" id="408172"/>
    <lineage>
        <taxon>unclassified sequences</taxon>
        <taxon>metagenomes</taxon>
        <taxon>ecological metagenomes</taxon>
    </lineage>
</organism>
<evidence type="ECO:0000256" key="5">
    <source>
        <dbReference type="ARBA" id="ARBA00022692"/>
    </source>
</evidence>
<keyword evidence="7" id="KW-0443">Lipid metabolism</keyword>
<evidence type="ECO:0000256" key="2">
    <source>
        <dbReference type="ARBA" id="ARBA00010441"/>
    </source>
</evidence>
<evidence type="ECO:0000256" key="3">
    <source>
        <dbReference type="ARBA" id="ARBA00022516"/>
    </source>
</evidence>
<comment type="subcellular location">
    <subcellularLocation>
        <location evidence="1">Membrane</location>
        <topology evidence="1">Multi-pass membrane protein</topology>
    </subcellularLocation>
</comment>
<dbReference type="EMBL" id="UINC01011228">
    <property type="protein sequence ID" value="SVA49651.1"/>
    <property type="molecule type" value="Genomic_DNA"/>
</dbReference>
<dbReference type="Pfam" id="PF01066">
    <property type="entry name" value="CDP-OH_P_transf"/>
    <property type="match status" value="1"/>
</dbReference>
<feature type="transmembrane region" description="Helical" evidence="11">
    <location>
        <begin position="6"/>
        <end position="28"/>
    </location>
</feature>
<evidence type="ECO:0000256" key="6">
    <source>
        <dbReference type="ARBA" id="ARBA00022989"/>
    </source>
</evidence>
<keyword evidence="9" id="KW-0594">Phospholipid biosynthesis</keyword>